<accession>A0A5B1B5N0</accession>
<dbReference type="InterPro" id="IPR001242">
    <property type="entry name" value="Condensation_dom"/>
</dbReference>
<dbReference type="Pfam" id="PF00668">
    <property type="entry name" value="Condensation"/>
    <property type="match status" value="1"/>
</dbReference>
<dbReference type="EMBL" id="VTZN01000432">
    <property type="protein sequence ID" value="KAA1242479.1"/>
    <property type="molecule type" value="Genomic_DNA"/>
</dbReference>
<dbReference type="PANTHER" id="PTHR45398">
    <property type="match status" value="1"/>
</dbReference>
<dbReference type="SUPFAM" id="SSF52777">
    <property type="entry name" value="CoA-dependent acyltransferases"/>
    <property type="match status" value="1"/>
</dbReference>
<evidence type="ECO:0000259" key="1">
    <source>
        <dbReference type="Pfam" id="PF00668"/>
    </source>
</evidence>
<dbReference type="GO" id="GO:0003824">
    <property type="term" value="F:catalytic activity"/>
    <property type="evidence" value="ECO:0007669"/>
    <property type="project" value="InterPro"/>
</dbReference>
<proteinExistence type="predicted"/>
<dbReference type="PANTHER" id="PTHR45398:SF1">
    <property type="entry name" value="ENZYME, PUTATIVE (JCVI)-RELATED"/>
    <property type="match status" value="1"/>
</dbReference>
<protein>
    <submittedName>
        <fullName evidence="2">Non-ribosomal peptide synthetase</fullName>
    </submittedName>
</protein>
<dbReference type="Proteomes" id="UP000324701">
    <property type="component" value="Unassembled WGS sequence"/>
</dbReference>
<reference evidence="2 3" key="1">
    <citation type="submission" date="2019-09" db="EMBL/GenBank/DDBJ databases">
        <title>Report of infection by Mycobacterium simiae a patient suffering from pulmonary tuberculosis.</title>
        <authorList>
            <person name="Mohanty P.S."/>
            <person name="Bansal A.K."/>
            <person name="Singh H."/>
            <person name="Sharma S."/>
            <person name="Patil S.A."/>
            <person name="Upadhaya P."/>
            <person name="Singh P.K."/>
            <person name="Kumar D."/>
            <person name="Kumar S."/>
            <person name="Singh R.K."/>
            <person name="Chaudhary B."/>
        </authorList>
    </citation>
    <scope>NUCLEOTIDE SEQUENCE [LARGE SCALE GENOMIC DNA]</scope>
    <source>
        <strain evidence="2 3">JAL-560-SIM</strain>
    </source>
</reference>
<feature type="domain" description="Condensation" evidence="1">
    <location>
        <begin position="11"/>
        <end position="274"/>
    </location>
</feature>
<dbReference type="AlphaFoldDB" id="A0A5B1B5N0"/>
<feature type="non-terminal residue" evidence="2">
    <location>
        <position position="278"/>
    </location>
</feature>
<dbReference type="RefSeq" id="WP_262491200.1">
    <property type="nucleotide sequence ID" value="NZ_VTZN01000432.1"/>
</dbReference>
<evidence type="ECO:0000313" key="2">
    <source>
        <dbReference type="EMBL" id="KAA1242479.1"/>
    </source>
</evidence>
<dbReference type="Gene3D" id="3.30.559.30">
    <property type="entry name" value="Nonribosomal peptide synthetase, condensation domain"/>
    <property type="match status" value="1"/>
</dbReference>
<evidence type="ECO:0000313" key="3">
    <source>
        <dbReference type="Proteomes" id="UP000324701"/>
    </source>
</evidence>
<keyword evidence="3" id="KW-1185">Reference proteome</keyword>
<comment type="caution">
    <text evidence="2">The sequence shown here is derived from an EMBL/GenBank/DDBJ whole genome shotgun (WGS) entry which is preliminary data.</text>
</comment>
<gene>
    <name evidence="2" type="ORF">F0Q45_26280</name>
</gene>
<organism evidence="2 3">
    <name type="scientific">Mycobacterium simiae</name>
    <name type="common">Mycobacterium habana</name>
    <dbReference type="NCBI Taxonomy" id="1784"/>
    <lineage>
        <taxon>Bacteria</taxon>
        <taxon>Bacillati</taxon>
        <taxon>Actinomycetota</taxon>
        <taxon>Actinomycetes</taxon>
        <taxon>Mycobacteriales</taxon>
        <taxon>Mycobacteriaceae</taxon>
        <taxon>Mycobacterium</taxon>
        <taxon>Mycobacterium simiae complex</taxon>
    </lineage>
</organism>
<name>A0A5B1B5N0_MYCSI</name>
<sequence>MGSENDPDSVMSQQVAYWRAELAGAPEQIMLPLDRPRPAQQSFRGEVVTFTIDAQLRERVQQLAQQTGTTLSMVFQAALAVLLHKFNAGDDVTIGGPIAGRADQVLTDLIGFFVNMWVLRVNTSGNPSFSDLLEQVRTKALAAYENQDAPFERLVELLNPTRSTAYHPFFQVALAWQNNPLPDFNMPGLDIELQLAHTGTARFDLYINLTDVPGVSGQPRSLPGCIEYATDLFNRNTIEKFAAYYLRALHAVTTNPRQGIDVIDVFDAAERDQVLVQS</sequence>